<name>A0A1B7X121_APHFL</name>
<dbReference type="AlphaFoldDB" id="A0A1B7X121"/>
<reference evidence="1 2" key="1">
    <citation type="submission" date="2015-09" db="EMBL/GenBank/DDBJ databases">
        <title>Aphanizomenon flos-aquae WA102.</title>
        <authorList>
            <person name="Driscoll C."/>
        </authorList>
    </citation>
    <scope>NUCLEOTIDE SEQUENCE [LARGE SCALE GENOMIC DNA]</scope>
    <source>
        <strain evidence="1">WA102</strain>
    </source>
</reference>
<gene>
    <name evidence="1" type="ORF">AN484_14425</name>
</gene>
<evidence type="ECO:0000313" key="1">
    <source>
        <dbReference type="EMBL" id="OBQ43065.1"/>
    </source>
</evidence>
<organism evidence="1 2">
    <name type="scientific">Aphanizomenon flos-aquae WA102</name>
    <dbReference type="NCBI Taxonomy" id="1710896"/>
    <lineage>
        <taxon>Bacteria</taxon>
        <taxon>Bacillati</taxon>
        <taxon>Cyanobacteriota</taxon>
        <taxon>Cyanophyceae</taxon>
        <taxon>Nostocales</taxon>
        <taxon>Aphanizomenonaceae</taxon>
        <taxon>Aphanizomenon</taxon>
    </lineage>
</organism>
<evidence type="ECO:0000313" key="2">
    <source>
        <dbReference type="Proteomes" id="UP000092093"/>
    </source>
</evidence>
<dbReference type="Proteomes" id="UP000092093">
    <property type="component" value="Unassembled WGS sequence"/>
</dbReference>
<dbReference type="EMBL" id="LJOW01000072">
    <property type="protein sequence ID" value="OBQ43065.1"/>
    <property type="molecule type" value="Genomic_DNA"/>
</dbReference>
<comment type="caution">
    <text evidence="1">The sequence shown here is derived from an EMBL/GenBank/DDBJ whole genome shotgun (WGS) entry which is preliminary data.</text>
</comment>
<sequence length="61" mass="7272">MATIKPWYKIDGLTPREDLRDDKPLDASEFAVHLDQVRNQIAPADYQQPERFFDRTYLTFK</sequence>
<proteinExistence type="predicted"/>
<accession>A0A1B7X121</accession>
<dbReference type="PATRIC" id="fig|1710896.3.peg.2187"/>
<protein>
    <submittedName>
        <fullName evidence="1">Uncharacterized protein</fullName>
    </submittedName>
</protein>